<dbReference type="PANTHER" id="PTHR22776:SF97">
    <property type="entry name" value="RE01453P"/>
    <property type="match status" value="1"/>
</dbReference>
<feature type="transmembrane region" description="Helical" evidence="7">
    <location>
        <begin position="114"/>
        <end position="138"/>
    </location>
</feature>
<evidence type="ECO:0000256" key="6">
    <source>
        <dbReference type="SAM" id="MobiDB-lite"/>
    </source>
</evidence>
<evidence type="ECO:0000256" key="3">
    <source>
        <dbReference type="ARBA" id="ARBA00022989"/>
    </source>
</evidence>
<dbReference type="PANTHER" id="PTHR22776">
    <property type="entry name" value="MARVEL-CONTAINING POTENTIAL LIPID RAFT-ASSOCIATED PROTEIN"/>
    <property type="match status" value="1"/>
</dbReference>
<dbReference type="PROSITE" id="PS51225">
    <property type="entry name" value="MARVEL"/>
    <property type="match status" value="1"/>
</dbReference>
<evidence type="ECO:0000256" key="1">
    <source>
        <dbReference type="ARBA" id="ARBA00004141"/>
    </source>
</evidence>
<evidence type="ECO:0000256" key="2">
    <source>
        <dbReference type="ARBA" id="ARBA00022692"/>
    </source>
</evidence>
<feature type="transmembrane region" description="Helical" evidence="7">
    <location>
        <begin position="53"/>
        <end position="73"/>
    </location>
</feature>
<keyword evidence="2 5" id="KW-0812">Transmembrane</keyword>
<dbReference type="InterPro" id="IPR008253">
    <property type="entry name" value="Marvel"/>
</dbReference>
<dbReference type="EMBL" id="CAXLJM020000033">
    <property type="protein sequence ID" value="CAL8100595.1"/>
    <property type="molecule type" value="Genomic_DNA"/>
</dbReference>
<organism evidence="9 10">
    <name type="scientific">Orchesella dallaii</name>
    <dbReference type="NCBI Taxonomy" id="48710"/>
    <lineage>
        <taxon>Eukaryota</taxon>
        <taxon>Metazoa</taxon>
        <taxon>Ecdysozoa</taxon>
        <taxon>Arthropoda</taxon>
        <taxon>Hexapoda</taxon>
        <taxon>Collembola</taxon>
        <taxon>Entomobryomorpha</taxon>
        <taxon>Entomobryoidea</taxon>
        <taxon>Orchesellidae</taxon>
        <taxon>Orchesellinae</taxon>
        <taxon>Orchesella</taxon>
    </lineage>
</organism>
<evidence type="ECO:0000256" key="5">
    <source>
        <dbReference type="PROSITE-ProRule" id="PRU00581"/>
    </source>
</evidence>
<feature type="transmembrane region" description="Helical" evidence="7">
    <location>
        <begin position="150"/>
        <end position="169"/>
    </location>
</feature>
<gene>
    <name evidence="9" type="ORF">ODALV1_LOCUS10579</name>
</gene>
<keyword evidence="4 5" id="KW-0472">Membrane</keyword>
<sequence length="184" mass="20366">MMRDEGVHPPPPKPAEPGHMTSTTTTTTTTSGPKVVTLDWIKLDVNYFKTIPGILKIVEFVFGIICMACGAPAKLSATHFFLFVVVLTFLITSFWILIYLFAIREGLILRIPWITLEFYYTTGATAFYFIAMVVQFIAVSGYDYPSGTAAAVFALFNTVVYGAATFFLFKDWRSSASSSPNNVP</sequence>
<evidence type="ECO:0000259" key="8">
    <source>
        <dbReference type="PROSITE" id="PS51225"/>
    </source>
</evidence>
<keyword evidence="10" id="KW-1185">Reference proteome</keyword>
<evidence type="ECO:0000256" key="7">
    <source>
        <dbReference type="SAM" id="Phobius"/>
    </source>
</evidence>
<reference evidence="9 10" key="1">
    <citation type="submission" date="2024-08" db="EMBL/GenBank/DDBJ databases">
        <authorList>
            <person name="Cucini C."/>
            <person name="Frati F."/>
        </authorList>
    </citation>
    <scope>NUCLEOTIDE SEQUENCE [LARGE SCALE GENOMIC DNA]</scope>
</reference>
<accession>A0ABP1QGX0</accession>
<evidence type="ECO:0000256" key="4">
    <source>
        <dbReference type="ARBA" id="ARBA00023136"/>
    </source>
</evidence>
<evidence type="ECO:0000313" key="10">
    <source>
        <dbReference type="Proteomes" id="UP001642540"/>
    </source>
</evidence>
<evidence type="ECO:0000313" key="9">
    <source>
        <dbReference type="EMBL" id="CAL8100595.1"/>
    </source>
</evidence>
<dbReference type="Proteomes" id="UP001642540">
    <property type="component" value="Unassembled WGS sequence"/>
</dbReference>
<feature type="transmembrane region" description="Helical" evidence="7">
    <location>
        <begin position="79"/>
        <end position="102"/>
    </location>
</feature>
<keyword evidence="3 7" id="KW-1133">Transmembrane helix</keyword>
<protein>
    <recommendedName>
        <fullName evidence="8">MARVEL domain-containing protein</fullName>
    </recommendedName>
</protein>
<name>A0ABP1QGX0_9HEXA</name>
<comment type="caution">
    <text evidence="9">The sequence shown here is derived from an EMBL/GenBank/DDBJ whole genome shotgun (WGS) entry which is preliminary data.</text>
</comment>
<feature type="domain" description="MARVEL" evidence="8">
    <location>
        <begin position="47"/>
        <end position="173"/>
    </location>
</feature>
<feature type="compositionally biased region" description="Low complexity" evidence="6">
    <location>
        <begin position="21"/>
        <end position="30"/>
    </location>
</feature>
<proteinExistence type="predicted"/>
<dbReference type="InterPro" id="IPR050578">
    <property type="entry name" value="MARVEL-CKLF_proteins"/>
</dbReference>
<feature type="region of interest" description="Disordered" evidence="6">
    <location>
        <begin position="1"/>
        <end position="30"/>
    </location>
</feature>
<dbReference type="Pfam" id="PF01284">
    <property type="entry name" value="MARVEL"/>
    <property type="match status" value="1"/>
</dbReference>
<comment type="subcellular location">
    <subcellularLocation>
        <location evidence="1">Membrane</location>
        <topology evidence="1">Multi-pass membrane protein</topology>
    </subcellularLocation>
</comment>